<dbReference type="SMART" id="SM00382">
    <property type="entry name" value="AAA"/>
    <property type="match status" value="1"/>
</dbReference>
<proteinExistence type="inferred from homology"/>
<dbReference type="PANTHER" id="PTHR30486">
    <property type="entry name" value="TWITCHING MOTILITY PROTEIN PILT"/>
    <property type="match status" value="1"/>
</dbReference>
<comment type="similarity">
    <text evidence="1">Belongs to the GSP E family.</text>
</comment>
<dbReference type="AlphaFoldDB" id="A0A9D1MNS8"/>
<protein>
    <submittedName>
        <fullName evidence="3">Type IV pilus twitching motility protein PilT</fullName>
    </submittedName>
</protein>
<evidence type="ECO:0000256" key="1">
    <source>
        <dbReference type="ARBA" id="ARBA00006611"/>
    </source>
</evidence>
<dbReference type="Pfam" id="PF00437">
    <property type="entry name" value="T2SSE"/>
    <property type="match status" value="1"/>
</dbReference>
<feature type="domain" description="Bacterial type II secretion system protein E" evidence="2">
    <location>
        <begin position="192"/>
        <end position="206"/>
    </location>
</feature>
<dbReference type="InterPro" id="IPR003593">
    <property type="entry name" value="AAA+_ATPase"/>
</dbReference>
<comment type="caution">
    <text evidence="3">The sequence shown here is derived from an EMBL/GenBank/DDBJ whole genome shotgun (WGS) entry which is preliminary data.</text>
</comment>
<dbReference type="PANTHER" id="PTHR30486:SF16">
    <property type="entry name" value="TWITCHING MOTILITY PROTEIN PILT"/>
    <property type="match status" value="1"/>
</dbReference>
<evidence type="ECO:0000313" key="4">
    <source>
        <dbReference type="Proteomes" id="UP000824099"/>
    </source>
</evidence>
<name>A0A9D1MNS8_9FIRM</name>
<reference evidence="3" key="2">
    <citation type="journal article" date="2021" name="PeerJ">
        <title>Extensive microbial diversity within the chicken gut microbiome revealed by metagenomics and culture.</title>
        <authorList>
            <person name="Gilroy R."/>
            <person name="Ravi A."/>
            <person name="Getino M."/>
            <person name="Pursley I."/>
            <person name="Horton D.L."/>
            <person name="Alikhan N.F."/>
            <person name="Baker D."/>
            <person name="Gharbi K."/>
            <person name="Hall N."/>
            <person name="Watson M."/>
            <person name="Adriaenssens E.M."/>
            <person name="Foster-Nyarko E."/>
            <person name="Jarju S."/>
            <person name="Secka A."/>
            <person name="Antonio M."/>
            <person name="Oren A."/>
            <person name="Chaudhuri R.R."/>
            <person name="La Ragione R."/>
            <person name="Hildebrand F."/>
            <person name="Pallen M.J."/>
        </authorList>
    </citation>
    <scope>NUCLEOTIDE SEQUENCE</scope>
    <source>
        <strain evidence="3">CHK160-1198</strain>
    </source>
</reference>
<evidence type="ECO:0000259" key="2">
    <source>
        <dbReference type="PROSITE" id="PS00662"/>
    </source>
</evidence>
<gene>
    <name evidence="3" type="ORF">IAB06_02635</name>
</gene>
<dbReference type="InterPro" id="IPR001482">
    <property type="entry name" value="T2SS/T4SS_dom"/>
</dbReference>
<dbReference type="SUPFAM" id="SSF52540">
    <property type="entry name" value="P-loop containing nucleoside triphosphate hydrolases"/>
    <property type="match status" value="1"/>
</dbReference>
<dbReference type="EMBL" id="DVNI01000038">
    <property type="protein sequence ID" value="HIU63928.1"/>
    <property type="molecule type" value="Genomic_DNA"/>
</dbReference>
<dbReference type="InterPro" id="IPR027417">
    <property type="entry name" value="P-loop_NTPase"/>
</dbReference>
<dbReference type="NCBIfam" id="TIGR01420">
    <property type="entry name" value="pilT_fam"/>
    <property type="match status" value="1"/>
</dbReference>
<dbReference type="InterPro" id="IPR006321">
    <property type="entry name" value="PilT/PilU"/>
</dbReference>
<dbReference type="InterPro" id="IPR050921">
    <property type="entry name" value="T4SS_GSP_E_ATPase"/>
</dbReference>
<evidence type="ECO:0000313" key="3">
    <source>
        <dbReference type="EMBL" id="HIU63928.1"/>
    </source>
</evidence>
<dbReference type="GO" id="GO:0016887">
    <property type="term" value="F:ATP hydrolysis activity"/>
    <property type="evidence" value="ECO:0007669"/>
    <property type="project" value="InterPro"/>
</dbReference>
<dbReference type="CDD" id="cd01131">
    <property type="entry name" value="PilT"/>
    <property type="match status" value="1"/>
</dbReference>
<accession>A0A9D1MNS8</accession>
<dbReference type="GO" id="GO:0005524">
    <property type="term" value="F:ATP binding"/>
    <property type="evidence" value="ECO:0007669"/>
    <property type="project" value="InterPro"/>
</dbReference>
<reference evidence="3" key="1">
    <citation type="submission" date="2020-10" db="EMBL/GenBank/DDBJ databases">
        <authorList>
            <person name="Gilroy R."/>
        </authorList>
    </citation>
    <scope>NUCLEOTIDE SEQUENCE</scope>
    <source>
        <strain evidence="3">CHK160-1198</strain>
    </source>
</reference>
<dbReference type="Gene3D" id="3.30.450.90">
    <property type="match status" value="1"/>
</dbReference>
<dbReference type="PROSITE" id="PS00662">
    <property type="entry name" value="T2SP_E"/>
    <property type="match status" value="1"/>
</dbReference>
<dbReference type="Proteomes" id="UP000824099">
    <property type="component" value="Unassembled WGS sequence"/>
</dbReference>
<dbReference type="Gene3D" id="3.40.50.300">
    <property type="entry name" value="P-loop containing nucleotide triphosphate hydrolases"/>
    <property type="match status" value="1"/>
</dbReference>
<sequence>MIDELLEQAVLLQASDVHLTVGLPPVFRINGELRKTQRAELSNADTFQMADELMDTKRHQKFLEFGEADFSYTLPDGSRFRVNVFRQSSSIAIVIRLINKHIPTLQELKLPKIIAQLALMPRGLVLVTGPTGSGKSTTLAAMIDYINRERNEHIITLEDPIEYKHTHINSIINQREVNSDTKTFANGLRAALREDPDVILVGEMRDAETIATAITAAETGHLVLATLHTSDAAQTVNRIIDVFPEHQQMQIRIQLAGNLQGIVTQQLLITKERLQRVPAFEILIATPALRNLIRESKTHQIPSYIQTGSKFGMQSMDASLAELVRHNVVEKELAASRCVDYSMFERLVQGF</sequence>
<organism evidence="3 4">
    <name type="scientific">Candidatus Avacidaminococcus intestinavium</name>
    <dbReference type="NCBI Taxonomy" id="2840684"/>
    <lineage>
        <taxon>Bacteria</taxon>
        <taxon>Bacillati</taxon>
        <taxon>Bacillota</taxon>
        <taxon>Negativicutes</taxon>
        <taxon>Acidaminococcales</taxon>
        <taxon>Acidaminococcaceae</taxon>
        <taxon>Acidaminococcaceae incertae sedis</taxon>
        <taxon>Candidatus Avacidaminococcus</taxon>
    </lineage>
</organism>